<accession>A0AAV1N1U5</accession>
<protein>
    <submittedName>
        <fullName evidence="3">Transmembrane protein 272-like</fullName>
    </submittedName>
</protein>
<keyword evidence="4" id="KW-1185">Reference proteome</keyword>
<keyword evidence="2" id="KW-0472">Membrane</keyword>
<organism evidence="3 4">
    <name type="scientific">Scomber scombrus</name>
    <name type="common">Atlantic mackerel</name>
    <name type="synonym">Scomber vernalis</name>
    <dbReference type="NCBI Taxonomy" id="13677"/>
    <lineage>
        <taxon>Eukaryota</taxon>
        <taxon>Metazoa</taxon>
        <taxon>Chordata</taxon>
        <taxon>Craniata</taxon>
        <taxon>Vertebrata</taxon>
        <taxon>Euteleostomi</taxon>
        <taxon>Actinopterygii</taxon>
        <taxon>Neopterygii</taxon>
        <taxon>Teleostei</taxon>
        <taxon>Neoteleostei</taxon>
        <taxon>Acanthomorphata</taxon>
        <taxon>Pelagiaria</taxon>
        <taxon>Scombriformes</taxon>
        <taxon>Scombridae</taxon>
        <taxon>Scomber</taxon>
    </lineage>
</organism>
<name>A0AAV1N1U5_SCOSC</name>
<dbReference type="InterPro" id="IPR040350">
    <property type="entry name" value="TMEM272"/>
</dbReference>
<evidence type="ECO:0000256" key="2">
    <source>
        <dbReference type="SAM" id="Phobius"/>
    </source>
</evidence>
<comment type="caution">
    <text evidence="3">The sequence shown here is derived from an EMBL/GenBank/DDBJ whole genome shotgun (WGS) entry which is preliminary data.</text>
</comment>
<gene>
    <name evidence="3" type="ORF">FSCOSCO3_A020503</name>
</gene>
<keyword evidence="2" id="KW-1133">Transmembrane helix</keyword>
<feature type="transmembrane region" description="Helical" evidence="2">
    <location>
        <begin position="159"/>
        <end position="184"/>
    </location>
</feature>
<dbReference type="Proteomes" id="UP001314229">
    <property type="component" value="Unassembled WGS sequence"/>
</dbReference>
<keyword evidence="2 3" id="KW-0812">Transmembrane</keyword>
<dbReference type="AlphaFoldDB" id="A0AAV1N1U5"/>
<feature type="transmembrane region" description="Helical" evidence="2">
    <location>
        <begin position="97"/>
        <end position="125"/>
    </location>
</feature>
<reference evidence="3 4" key="1">
    <citation type="submission" date="2024-01" db="EMBL/GenBank/DDBJ databases">
        <authorList>
            <person name="Alioto T."/>
            <person name="Alioto T."/>
            <person name="Gomez Garrido J."/>
        </authorList>
    </citation>
    <scope>NUCLEOTIDE SEQUENCE [LARGE SCALE GENOMIC DNA]</scope>
</reference>
<proteinExistence type="predicted"/>
<evidence type="ECO:0000256" key="1">
    <source>
        <dbReference type="SAM" id="MobiDB-lite"/>
    </source>
</evidence>
<feature type="transmembrane region" description="Helical" evidence="2">
    <location>
        <begin position="131"/>
        <end position="150"/>
    </location>
</feature>
<feature type="transmembrane region" description="Helical" evidence="2">
    <location>
        <begin position="204"/>
        <end position="230"/>
    </location>
</feature>
<evidence type="ECO:0000313" key="4">
    <source>
        <dbReference type="Proteomes" id="UP001314229"/>
    </source>
</evidence>
<feature type="region of interest" description="Disordered" evidence="1">
    <location>
        <begin position="242"/>
        <end position="269"/>
    </location>
</feature>
<evidence type="ECO:0000313" key="3">
    <source>
        <dbReference type="EMBL" id="CAK6952915.1"/>
    </source>
</evidence>
<dbReference type="EMBL" id="CAWUFR010000011">
    <property type="protein sequence ID" value="CAK6952915.1"/>
    <property type="molecule type" value="Genomic_DNA"/>
</dbReference>
<dbReference type="PANTHER" id="PTHR33444">
    <property type="entry name" value="SI:DKEY-19B23.12-RELATED"/>
    <property type="match status" value="1"/>
</dbReference>
<sequence length="269" mass="30578">MEGNRCEIFIQPCVHVCESCKEGLIKNRNPASKTLNQEVVPCTQPPALTPTHTGFTTLCKRPFLSEQDVRPIRRTNRFDLSELIMPKCDTSKCPGDFLFIMLVGVGMIMFALSSFQIIIGVVFIHECPRQPFIPIYLCGFGAMFLLFFYCQCKHNTSNIVCNCVVAIFFICWFIAGSVTIFSIYKPSYKKTRKLNSYCNKTLYLFAFWSTNFLYGLLGVIGSCFFSFFFYSYCQQEEQQTQTTDVSTPSAPSSSEVSSLESQVQIQVQK</sequence>
<dbReference type="PANTHER" id="PTHR33444:SF2">
    <property type="entry name" value="MARVEL DOMAIN-CONTAINING PROTEIN"/>
    <property type="match status" value="1"/>
</dbReference>